<protein>
    <recommendedName>
        <fullName evidence="3">BED-type domain-containing protein</fullName>
    </recommendedName>
</protein>
<dbReference type="AlphaFoldDB" id="W2ZQP3"/>
<evidence type="ECO:0000313" key="1">
    <source>
        <dbReference type="EMBL" id="ETP49618.1"/>
    </source>
</evidence>
<dbReference type="PANTHER" id="PTHR40866:SF1">
    <property type="entry name" value="BED-TYPE DOMAIN-CONTAINING PROTEIN"/>
    <property type="match status" value="1"/>
</dbReference>
<organism evidence="1 2">
    <name type="scientific">Phytophthora nicotianae P10297</name>
    <dbReference type="NCBI Taxonomy" id="1317064"/>
    <lineage>
        <taxon>Eukaryota</taxon>
        <taxon>Sar</taxon>
        <taxon>Stramenopiles</taxon>
        <taxon>Oomycota</taxon>
        <taxon>Peronosporomycetes</taxon>
        <taxon>Peronosporales</taxon>
        <taxon>Peronosporaceae</taxon>
        <taxon>Phytophthora</taxon>
    </lineage>
</organism>
<sequence>MSDALVATPRSKSKFTPKQIACFYVKPYLTEDGGPTGLQVCKACGKTRKNATKTGYTNLVSHVKSDHGNFEVEMEAASTVAAGTLLPWVRQKASNRHAWLKWIVKGNRFLSFVEMESTRRDHNTRHGERHKKKKMVERSIGDKLPKRFGANLDGWTHGGEHYLAVHACYDKDVVCPCPLLSMASIINGSDDWLNAESHMSFLPFFGDNCAVNRRLAKLMGVPLVGCANNRLNLAVRRFLKPYEKELEQVASPS</sequence>
<gene>
    <name evidence="1" type="ORF">F442_04888</name>
</gene>
<dbReference type="PANTHER" id="PTHR40866">
    <property type="entry name" value="BED-TYPE DOMAIN-CONTAINING PROTEIN"/>
    <property type="match status" value="1"/>
</dbReference>
<proteinExistence type="predicted"/>
<dbReference type="Proteomes" id="UP000018948">
    <property type="component" value="Unassembled WGS sequence"/>
</dbReference>
<comment type="caution">
    <text evidence="1">The sequence shown here is derived from an EMBL/GenBank/DDBJ whole genome shotgun (WGS) entry which is preliminary data.</text>
</comment>
<name>W2ZQP3_PHYNI</name>
<evidence type="ECO:0000313" key="2">
    <source>
        <dbReference type="Proteomes" id="UP000018948"/>
    </source>
</evidence>
<reference evidence="1 2" key="1">
    <citation type="submission" date="2013-11" db="EMBL/GenBank/DDBJ databases">
        <title>The Genome Sequence of Phytophthora parasitica P10297.</title>
        <authorList>
            <consortium name="The Broad Institute Genomics Platform"/>
            <person name="Russ C."/>
            <person name="Tyler B."/>
            <person name="Panabieres F."/>
            <person name="Shan W."/>
            <person name="Tripathy S."/>
            <person name="Grunwald N."/>
            <person name="Machado M."/>
            <person name="Johnson C.S."/>
            <person name="Walker B."/>
            <person name="Young S.K."/>
            <person name="Zeng Q."/>
            <person name="Gargeya S."/>
            <person name="Fitzgerald M."/>
            <person name="Haas B."/>
            <person name="Abouelleil A."/>
            <person name="Allen A.W."/>
            <person name="Alvarado L."/>
            <person name="Arachchi H.M."/>
            <person name="Berlin A.M."/>
            <person name="Chapman S.B."/>
            <person name="Gainer-Dewar J."/>
            <person name="Goldberg J."/>
            <person name="Griggs A."/>
            <person name="Gujja S."/>
            <person name="Hansen M."/>
            <person name="Howarth C."/>
            <person name="Imamovic A."/>
            <person name="Ireland A."/>
            <person name="Larimer J."/>
            <person name="McCowan C."/>
            <person name="Murphy C."/>
            <person name="Pearson M."/>
            <person name="Poon T.W."/>
            <person name="Priest M."/>
            <person name="Roberts A."/>
            <person name="Saif S."/>
            <person name="Shea T."/>
            <person name="Sisk P."/>
            <person name="Sykes S."/>
            <person name="Wortman J."/>
            <person name="Nusbaum C."/>
            <person name="Birren B."/>
        </authorList>
    </citation>
    <scope>NUCLEOTIDE SEQUENCE [LARGE SCALE GENOMIC DNA]</scope>
    <source>
        <strain evidence="1 2">P10297</strain>
    </source>
</reference>
<dbReference type="OrthoDB" id="104517at2759"/>
<accession>W2ZQP3</accession>
<dbReference type="EMBL" id="ANIY01001083">
    <property type="protein sequence ID" value="ETP49618.1"/>
    <property type="molecule type" value="Genomic_DNA"/>
</dbReference>
<evidence type="ECO:0008006" key="3">
    <source>
        <dbReference type="Google" id="ProtNLM"/>
    </source>
</evidence>